<evidence type="ECO:0000313" key="11">
    <source>
        <dbReference type="EMBL" id="MDI6101033.1"/>
    </source>
</evidence>
<keyword evidence="3 8" id="KW-0418">Kinase</keyword>
<sequence>MSQYTIGVDYGTLSGRAVVVRVADGAELGSAVHEYKHAVIERTLPATGETLPPDWALQDPEDYVDVLRIAVPEAIAAAGIDPADVIGIGTDFTACTVLPTTADGTPLCRLDDFKGRRHAYVKLWKHHAAQPQADRINDVAQRRGESWLPRFGGKISSEWQFAKALQLLEEDPEVWAATERWIEAADWIIWQLSGNETRNACTAGYKGIYQDGQYPSREFLAELNPAFADFCETRLEHPISPLGGRAGGLTAEAAAWTGLPEGIAVAVGNVDAHVTNAAAQALEPGQMVAIMGTSTCHIMNGAELREVPGMCGVVDGGVIDGLYGYEAGQSGVGDIFGWYVDTLGEGHSHQSLTEEAAKQPAGAHGLVALDWHSGNRSTLVDHHLSGLIVGLTLATRPHEIYRALIEATAFGARKIVETFEKAGVPVTEFVVAGGLKRNDLVMRIYADVLRRPISVAPSEQAPAVGSAIHAAVAAGAYTDVRAAAQSMGRIERGVYQPNEADADVYDRLYAEYDRLHEQFGVIDKMSHRLRRIRDAARTTQEGAE</sequence>
<feature type="domain" description="Carbohydrate kinase FGGY C-terminal" evidence="10">
    <location>
        <begin position="288"/>
        <end position="474"/>
    </location>
</feature>
<comment type="pathway">
    <text evidence="8">Carbohydrate degradation; L-arabinose degradation via L-ribulose; D-xylulose 5-phosphate from L-arabinose (bacterial route): step 2/3.</text>
</comment>
<proteinExistence type="inferred from homology"/>
<dbReference type="InterPro" id="IPR018483">
    <property type="entry name" value="Carb_kinase_FGGY_CS"/>
</dbReference>
<comment type="similarity">
    <text evidence="8">Belongs to the ribulokinase family.</text>
</comment>
<organism evidence="11 12">
    <name type="scientific">Actinoplanes sandaracinus</name>
    <dbReference type="NCBI Taxonomy" id="3045177"/>
    <lineage>
        <taxon>Bacteria</taxon>
        <taxon>Bacillati</taxon>
        <taxon>Actinomycetota</taxon>
        <taxon>Actinomycetes</taxon>
        <taxon>Micromonosporales</taxon>
        <taxon>Micromonosporaceae</taxon>
        <taxon>Actinoplanes</taxon>
    </lineage>
</organism>
<dbReference type="Pfam" id="PF00370">
    <property type="entry name" value="FGGY_N"/>
    <property type="match status" value="1"/>
</dbReference>
<protein>
    <recommendedName>
        <fullName evidence="7 8">Ribulokinase</fullName>
        <ecNumber evidence="7 8">2.7.1.16</ecNumber>
    </recommendedName>
</protein>
<evidence type="ECO:0000256" key="5">
    <source>
        <dbReference type="ARBA" id="ARBA00022935"/>
    </source>
</evidence>
<reference evidence="11 12" key="1">
    <citation type="submission" date="2023-05" db="EMBL/GenBank/DDBJ databases">
        <title>Actinoplanes sp. NEAU-A12 genome sequencing.</title>
        <authorList>
            <person name="Wang Z.-S."/>
        </authorList>
    </citation>
    <scope>NUCLEOTIDE SEQUENCE [LARGE SCALE GENOMIC DNA]</scope>
    <source>
        <strain evidence="11 12">NEAU-A12</strain>
    </source>
</reference>
<dbReference type="InterPro" id="IPR043129">
    <property type="entry name" value="ATPase_NBD"/>
</dbReference>
<dbReference type="PANTHER" id="PTHR43435:SF4">
    <property type="entry name" value="FGGY CARBOHYDRATE KINASE DOMAIN-CONTAINING PROTEIN"/>
    <property type="match status" value="1"/>
</dbReference>
<evidence type="ECO:0000259" key="9">
    <source>
        <dbReference type="Pfam" id="PF00370"/>
    </source>
</evidence>
<evidence type="ECO:0000256" key="3">
    <source>
        <dbReference type="ARBA" id="ARBA00022777"/>
    </source>
</evidence>
<dbReference type="InterPro" id="IPR018485">
    <property type="entry name" value="FGGY_C"/>
</dbReference>
<name>A0ABT6WMR8_9ACTN</name>
<evidence type="ECO:0000256" key="8">
    <source>
        <dbReference type="RuleBase" id="RU003455"/>
    </source>
</evidence>
<keyword evidence="2" id="KW-0547">Nucleotide-binding</keyword>
<dbReference type="PROSITE" id="PS00445">
    <property type="entry name" value="FGGY_KINASES_2"/>
    <property type="match status" value="1"/>
</dbReference>
<dbReference type="Proteomes" id="UP001241758">
    <property type="component" value="Unassembled WGS sequence"/>
</dbReference>
<dbReference type="PIRSF" id="PIRSF000538">
    <property type="entry name" value="GlpK"/>
    <property type="match status" value="1"/>
</dbReference>
<keyword evidence="6 8" id="KW-0119">Carbohydrate metabolism</keyword>
<keyword evidence="1 8" id="KW-0808">Transferase</keyword>
<dbReference type="Gene3D" id="3.30.420.40">
    <property type="match status" value="2"/>
</dbReference>
<dbReference type="InterPro" id="IPR000577">
    <property type="entry name" value="Carb_kinase_FGGY"/>
</dbReference>
<accession>A0ABT6WMR8</accession>
<evidence type="ECO:0000313" key="12">
    <source>
        <dbReference type="Proteomes" id="UP001241758"/>
    </source>
</evidence>
<dbReference type="Pfam" id="PF02782">
    <property type="entry name" value="FGGY_C"/>
    <property type="match status" value="1"/>
</dbReference>
<evidence type="ECO:0000256" key="6">
    <source>
        <dbReference type="ARBA" id="ARBA00023277"/>
    </source>
</evidence>
<evidence type="ECO:0000256" key="4">
    <source>
        <dbReference type="ARBA" id="ARBA00022840"/>
    </source>
</evidence>
<dbReference type="InterPro" id="IPR005929">
    <property type="entry name" value="Ribulokinase"/>
</dbReference>
<feature type="domain" description="Carbohydrate kinase FGGY N-terminal" evidence="9">
    <location>
        <begin position="4"/>
        <end position="275"/>
    </location>
</feature>
<gene>
    <name evidence="11" type="primary">araB</name>
    <name evidence="11" type="ORF">QLQ12_20680</name>
</gene>
<keyword evidence="4" id="KW-0067">ATP-binding</keyword>
<comment type="caution">
    <text evidence="11">The sequence shown here is derived from an EMBL/GenBank/DDBJ whole genome shotgun (WGS) entry which is preliminary data.</text>
</comment>
<dbReference type="NCBIfam" id="TIGR01234">
    <property type="entry name" value="L-ribulokinase"/>
    <property type="match status" value="1"/>
</dbReference>
<comment type="catalytic activity">
    <reaction evidence="8">
        <text>L-ribulose + ATP = L-ribulose 5-phosphate + ADP + H(+)</text>
        <dbReference type="Rhea" id="RHEA:22072"/>
        <dbReference type="ChEBI" id="CHEBI:15378"/>
        <dbReference type="ChEBI" id="CHEBI:16880"/>
        <dbReference type="ChEBI" id="CHEBI:30616"/>
        <dbReference type="ChEBI" id="CHEBI:58226"/>
        <dbReference type="ChEBI" id="CHEBI:456216"/>
        <dbReference type="EC" id="2.7.1.16"/>
    </reaction>
</comment>
<evidence type="ECO:0000256" key="7">
    <source>
        <dbReference type="NCBIfam" id="TIGR01234"/>
    </source>
</evidence>
<dbReference type="RefSeq" id="WP_282761867.1">
    <property type="nucleotide sequence ID" value="NZ_JASCTH010000013.1"/>
</dbReference>
<dbReference type="CDD" id="cd07781">
    <property type="entry name" value="ASKHA_NBD_FGGY_L-RBK"/>
    <property type="match status" value="1"/>
</dbReference>
<dbReference type="GO" id="GO:0008741">
    <property type="term" value="F:ribulokinase activity"/>
    <property type="evidence" value="ECO:0007669"/>
    <property type="project" value="UniProtKB-EC"/>
</dbReference>
<evidence type="ECO:0000256" key="1">
    <source>
        <dbReference type="ARBA" id="ARBA00022679"/>
    </source>
</evidence>
<dbReference type="SUPFAM" id="SSF53067">
    <property type="entry name" value="Actin-like ATPase domain"/>
    <property type="match status" value="2"/>
</dbReference>
<keyword evidence="5 8" id="KW-0054">Arabinose catabolism</keyword>
<dbReference type="EC" id="2.7.1.16" evidence="7 8"/>
<dbReference type="InterPro" id="IPR018484">
    <property type="entry name" value="FGGY_N"/>
</dbReference>
<evidence type="ECO:0000256" key="2">
    <source>
        <dbReference type="ARBA" id="ARBA00022741"/>
    </source>
</evidence>
<dbReference type="NCBIfam" id="NF003154">
    <property type="entry name" value="PRK04123.1"/>
    <property type="match status" value="1"/>
</dbReference>
<dbReference type="EMBL" id="JASCTH010000013">
    <property type="protein sequence ID" value="MDI6101033.1"/>
    <property type="molecule type" value="Genomic_DNA"/>
</dbReference>
<evidence type="ECO:0000259" key="10">
    <source>
        <dbReference type="Pfam" id="PF02782"/>
    </source>
</evidence>
<dbReference type="PANTHER" id="PTHR43435">
    <property type="entry name" value="RIBULOKINASE"/>
    <property type="match status" value="1"/>
</dbReference>
<keyword evidence="12" id="KW-1185">Reference proteome</keyword>